<keyword evidence="9 12" id="KW-0961">Cell wall biogenesis/degradation</keyword>
<dbReference type="FunFam" id="3.65.10.10:FF:000001">
    <property type="entry name" value="UDP-N-acetylglucosamine 1-carboxyvinyltransferase"/>
    <property type="match status" value="1"/>
</dbReference>
<feature type="domain" description="Enolpyruvate transferase" evidence="13">
    <location>
        <begin position="7"/>
        <end position="404"/>
    </location>
</feature>
<keyword evidence="5 12" id="KW-0808">Transferase</keyword>
<feature type="binding site" evidence="12">
    <location>
        <begin position="121"/>
        <end position="125"/>
    </location>
    <ligand>
        <name>UDP-N-acetyl-alpha-D-glucosamine</name>
        <dbReference type="ChEBI" id="CHEBI:57705"/>
    </ligand>
</feature>
<dbReference type="InterPro" id="IPR050068">
    <property type="entry name" value="MurA_subfamily"/>
</dbReference>
<dbReference type="Gene3D" id="3.65.10.10">
    <property type="entry name" value="Enolpyruvate transferase domain"/>
    <property type="match status" value="2"/>
</dbReference>
<dbReference type="Proteomes" id="UP000007434">
    <property type="component" value="Chromosome"/>
</dbReference>
<name>E4RP57_HALHG</name>
<comment type="catalytic activity">
    <reaction evidence="11 12">
        <text>phosphoenolpyruvate + UDP-N-acetyl-alpha-D-glucosamine = UDP-N-acetyl-3-O-(1-carboxyvinyl)-alpha-D-glucosamine + phosphate</text>
        <dbReference type="Rhea" id="RHEA:18681"/>
        <dbReference type="ChEBI" id="CHEBI:43474"/>
        <dbReference type="ChEBI" id="CHEBI:57705"/>
        <dbReference type="ChEBI" id="CHEBI:58702"/>
        <dbReference type="ChEBI" id="CHEBI:68483"/>
        <dbReference type="EC" id="2.5.1.7"/>
    </reaction>
</comment>
<keyword evidence="7 12" id="KW-0573">Peptidoglycan synthesis</keyword>
<dbReference type="InterPro" id="IPR001986">
    <property type="entry name" value="Enolpyruvate_Tfrase_dom"/>
</dbReference>
<dbReference type="EMBL" id="CP002304">
    <property type="protein sequence ID" value="ADQ13882.1"/>
    <property type="molecule type" value="Genomic_DNA"/>
</dbReference>
<dbReference type="EC" id="2.5.1.7" evidence="12"/>
<evidence type="ECO:0000256" key="10">
    <source>
        <dbReference type="ARBA" id="ARBA00038367"/>
    </source>
</evidence>
<evidence type="ECO:0000256" key="4">
    <source>
        <dbReference type="ARBA" id="ARBA00022618"/>
    </source>
</evidence>
<keyword evidence="4 12" id="KW-0132">Cell division</keyword>
<comment type="pathway">
    <text evidence="2 12">Cell wall biogenesis; peptidoglycan biosynthesis.</text>
</comment>
<gene>
    <name evidence="12" type="primary">murA</name>
    <name evidence="14" type="ordered locus">Halsa_0407</name>
</gene>
<evidence type="ECO:0000256" key="1">
    <source>
        <dbReference type="ARBA" id="ARBA00004496"/>
    </source>
</evidence>
<dbReference type="PANTHER" id="PTHR43783">
    <property type="entry name" value="UDP-N-ACETYLGLUCOSAMINE 1-CARBOXYVINYLTRANSFERASE"/>
    <property type="match status" value="1"/>
</dbReference>
<evidence type="ECO:0000313" key="14">
    <source>
        <dbReference type="EMBL" id="ADQ13882.1"/>
    </source>
</evidence>
<dbReference type="eggNOG" id="COG0766">
    <property type="taxonomic scope" value="Bacteria"/>
</dbReference>
<dbReference type="HOGENOM" id="CLU_027387_0_0_9"/>
<dbReference type="NCBIfam" id="TIGR01072">
    <property type="entry name" value="murA"/>
    <property type="match status" value="1"/>
</dbReference>
<accession>E4RP57</accession>
<evidence type="ECO:0000256" key="2">
    <source>
        <dbReference type="ARBA" id="ARBA00004752"/>
    </source>
</evidence>
<feature type="binding site" evidence="12">
    <location>
        <position position="304"/>
    </location>
    <ligand>
        <name>UDP-N-acetyl-alpha-D-glucosamine</name>
        <dbReference type="ChEBI" id="CHEBI:57705"/>
    </ligand>
</feature>
<dbReference type="NCBIfam" id="NF009470">
    <property type="entry name" value="PRK12830.1"/>
    <property type="match status" value="1"/>
</dbReference>
<dbReference type="GO" id="GO:0008760">
    <property type="term" value="F:UDP-N-acetylglucosamine 1-carboxyvinyltransferase activity"/>
    <property type="evidence" value="ECO:0007669"/>
    <property type="project" value="UniProtKB-UniRule"/>
</dbReference>
<evidence type="ECO:0000256" key="6">
    <source>
        <dbReference type="ARBA" id="ARBA00022960"/>
    </source>
</evidence>
<evidence type="ECO:0000313" key="15">
    <source>
        <dbReference type="Proteomes" id="UP000007434"/>
    </source>
</evidence>
<evidence type="ECO:0000256" key="7">
    <source>
        <dbReference type="ARBA" id="ARBA00022984"/>
    </source>
</evidence>
<evidence type="ECO:0000256" key="11">
    <source>
        <dbReference type="ARBA" id="ARBA00047527"/>
    </source>
</evidence>
<keyword evidence="12" id="KW-0670">Pyruvate</keyword>
<feature type="binding site" evidence="12">
    <location>
        <begin position="22"/>
        <end position="23"/>
    </location>
    <ligand>
        <name>phosphoenolpyruvate</name>
        <dbReference type="ChEBI" id="CHEBI:58702"/>
    </ligand>
</feature>
<dbReference type="GO" id="GO:0071555">
    <property type="term" value="P:cell wall organization"/>
    <property type="evidence" value="ECO:0007669"/>
    <property type="project" value="UniProtKB-KW"/>
</dbReference>
<feature type="binding site" evidence="12">
    <location>
        <position position="92"/>
    </location>
    <ligand>
        <name>UDP-N-acetyl-alpha-D-glucosamine</name>
        <dbReference type="ChEBI" id="CHEBI:57705"/>
    </ligand>
</feature>
<dbReference type="HAMAP" id="MF_00111">
    <property type="entry name" value="MurA"/>
    <property type="match status" value="1"/>
</dbReference>
<comment type="function">
    <text evidence="12">Cell wall formation. Adds enolpyruvyl to UDP-N-acetylglucosamine.</text>
</comment>
<dbReference type="KEGG" id="has:Halsa_0407"/>
<evidence type="ECO:0000256" key="3">
    <source>
        <dbReference type="ARBA" id="ARBA00022490"/>
    </source>
</evidence>
<comment type="subcellular location">
    <subcellularLocation>
        <location evidence="1 12">Cytoplasm</location>
    </subcellularLocation>
</comment>
<evidence type="ECO:0000256" key="8">
    <source>
        <dbReference type="ARBA" id="ARBA00023306"/>
    </source>
</evidence>
<dbReference type="GO" id="GO:0009252">
    <property type="term" value="P:peptidoglycan biosynthetic process"/>
    <property type="evidence" value="ECO:0007669"/>
    <property type="project" value="UniProtKB-UniRule"/>
</dbReference>
<feature type="modified residue" description="2-(S-cysteinyl)pyruvic acid O-phosphothioketal" evidence="12">
    <location>
        <position position="116"/>
    </location>
</feature>
<dbReference type="Pfam" id="PF00275">
    <property type="entry name" value="EPSP_synthase"/>
    <property type="match status" value="1"/>
</dbReference>
<dbReference type="GO" id="GO:0005737">
    <property type="term" value="C:cytoplasm"/>
    <property type="evidence" value="ECO:0007669"/>
    <property type="project" value="UniProtKB-SubCell"/>
</dbReference>
<evidence type="ECO:0000256" key="9">
    <source>
        <dbReference type="ARBA" id="ARBA00023316"/>
    </source>
</evidence>
<reference evidence="14 15" key="1">
    <citation type="submission" date="2010-11" db="EMBL/GenBank/DDBJ databases">
        <title>Complete sequence of Halanaerobium sp. sapolanicus.</title>
        <authorList>
            <consortium name="US DOE Joint Genome Institute"/>
            <person name="Lucas S."/>
            <person name="Copeland A."/>
            <person name="Lapidus A."/>
            <person name="Cheng J.-F."/>
            <person name="Bruce D."/>
            <person name="Goodwin L."/>
            <person name="Pitluck S."/>
            <person name="Davenport K."/>
            <person name="Detter J.C."/>
            <person name="Han C."/>
            <person name="Tapia R."/>
            <person name="Land M."/>
            <person name="Hauser L."/>
            <person name="Jeffries C."/>
            <person name="Kyrpides N."/>
            <person name="Ivanova N."/>
            <person name="Mikhailova N."/>
            <person name="Begemann M.B."/>
            <person name="Mormile M.R."/>
            <person name="Wall J.D."/>
            <person name="Elias D.A."/>
            <person name="Woyke T."/>
        </authorList>
    </citation>
    <scope>NUCLEOTIDE SEQUENCE [LARGE SCALE GENOMIC DNA]</scope>
    <source>
        <strain evidence="15">sapolanicus</strain>
    </source>
</reference>
<dbReference type="InterPro" id="IPR013792">
    <property type="entry name" value="RNA3'P_cycl/enolpyr_Trfase_a/b"/>
</dbReference>
<evidence type="ECO:0000259" key="13">
    <source>
        <dbReference type="Pfam" id="PF00275"/>
    </source>
</evidence>
<reference evidence="14 15" key="2">
    <citation type="journal article" date="2011" name="J. Bacteriol.">
        <title>Complete Genome Sequence of the Haloalkaliphilic, Hydrogen Producing Halanaerobium hydrogenoformans.</title>
        <authorList>
            <person name="Brown S.D."/>
            <person name="Begemann M.B."/>
            <person name="Mormile M.R."/>
            <person name="Wall J.D."/>
            <person name="Han C.S."/>
            <person name="Goodwin L.A."/>
            <person name="Pitluck S."/>
            <person name="Land M.L."/>
            <person name="Hauser L.J."/>
            <person name="Elias D.A."/>
        </authorList>
    </citation>
    <scope>NUCLEOTIDE SEQUENCE [LARGE SCALE GENOMIC DNA]</scope>
    <source>
        <strain evidence="15">sapolanicus</strain>
    </source>
</reference>
<evidence type="ECO:0000256" key="5">
    <source>
        <dbReference type="ARBA" id="ARBA00022679"/>
    </source>
</evidence>
<dbReference type="GO" id="GO:0019277">
    <property type="term" value="P:UDP-N-acetylgalactosamine biosynthetic process"/>
    <property type="evidence" value="ECO:0007669"/>
    <property type="project" value="InterPro"/>
</dbReference>
<dbReference type="PANTHER" id="PTHR43783:SF1">
    <property type="entry name" value="UDP-N-ACETYLGLUCOSAMINE 1-CARBOXYVINYLTRANSFERASE"/>
    <property type="match status" value="1"/>
</dbReference>
<protein>
    <recommendedName>
        <fullName evidence="12">UDP-N-acetylglucosamine 1-carboxyvinyltransferase</fullName>
        <ecNumber evidence="12">2.5.1.7</ecNumber>
    </recommendedName>
    <alternativeName>
        <fullName evidence="12">Enoylpyruvate transferase</fullName>
    </alternativeName>
    <alternativeName>
        <fullName evidence="12">UDP-N-acetylglucosamine enolpyruvyl transferase</fullName>
        <shortName evidence="12">EPT</shortName>
    </alternativeName>
</protein>
<dbReference type="InterPro" id="IPR036968">
    <property type="entry name" value="Enolpyruvate_Tfrase_sf"/>
</dbReference>
<keyword evidence="6 12" id="KW-0133">Cell shape</keyword>
<dbReference type="GO" id="GO:0051301">
    <property type="term" value="P:cell division"/>
    <property type="evidence" value="ECO:0007669"/>
    <property type="project" value="UniProtKB-KW"/>
</dbReference>
<keyword evidence="3 12" id="KW-0963">Cytoplasm</keyword>
<keyword evidence="15" id="KW-1185">Reference proteome</keyword>
<proteinExistence type="inferred from homology"/>
<dbReference type="STRING" id="656519.Halsa_0407"/>
<dbReference type="SUPFAM" id="SSF55205">
    <property type="entry name" value="EPT/RTPC-like"/>
    <property type="match status" value="1"/>
</dbReference>
<sequence>MGKYLITGEKALKGEVKVGGAKNAALPIIASALLADSPGVLEDIPRLRDVTNLCRIIEDMGAKVERNEHQIKIDPTTVYKSEADHELARTLRASYYILGVMLAKEGHARTTLPGGCNIGNRPIDLHLKGFRALGADVRLDHGVVEVKADHLTGADIYLDYPSVGATINIMIAASRADGKTIIENAAREPEIVDLANFLTVMGANIKGVGTDVIKIEGVDKMHGVEHRIIPDRIEAGTYMIASAITRGDIFVRNVLTEHVKPVIAKMYEMGITVEEDIAGVRVKADGNLKSVDVKTLPYPGFPTDMQSQMMALLTQADETSMIIETVWENRFMHVDELKRMGARIKIDGHSAIIKPGRLTGAEVKATDLRAGAALILAGLAAEGKTKVSNIYHVERGYENIEKKLSSVGAEIKKISE</sequence>
<dbReference type="UniPathway" id="UPA00219"/>
<dbReference type="GO" id="GO:0008360">
    <property type="term" value="P:regulation of cell shape"/>
    <property type="evidence" value="ECO:0007669"/>
    <property type="project" value="UniProtKB-KW"/>
</dbReference>
<dbReference type="InterPro" id="IPR005750">
    <property type="entry name" value="UDP_GlcNAc_COvinyl_MurA"/>
</dbReference>
<keyword evidence="8 12" id="KW-0131">Cell cycle</keyword>
<evidence type="ECO:0000256" key="12">
    <source>
        <dbReference type="HAMAP-Rule" id="MF_00111"/>
    </source>
</evidence>
<dbReference type="OrthoDB" id="9803760at2"/>
<dbReference type="CDD" id="cd01555">
    <property type="entry name" value="UdpNAET"/>
    <property type="match status" value="1"/>
</dbReference>
<dbReference type="RefSeq" id="WP_013404988.1">
    <property type="nucleotide sequence ID" value="NC_014654.1"/>
</dbReference>
<dbReference type="NCBIfam" id="NF006873">
    <property type="entry name" value="PRK09369.1"/>
    <property type="match status" value="1"/>
</dbReference>
<feature type="binding site" evidence="12">
    <location>
        <position position="326"/>
    </location>
    <ligand>
        <name>UDP-N-acetyl-alpha-D-glucosamine</name>
        <dbReference type="ChEBI" id="CHEBI:57705"/>
    </ligand>
</feature>
<comment type="caution">
    <text evidence="12">Lacks conserved residue(s) required for the propagation of feature annotation.</text>
</comment>
<dbReference type="AlphaFoldDB" id="E4RP57"/>
<feature type="active site" description="Proton donor" evidence="12">
    <location>
        <position position="116"/>
    </location>
</feature>
<organism evidence="14 15">
    <name type="scientific">Halanaerobium hydrogeniformans</name>
    <name type="common">Halanaerobium sp. (strain sapolanicus)</name>
    <dbReference type="NCBI Taxonomy" id="656519"/>
    <lineage>
        <taxon>Bacteria</taxon>
        <taxon>Bacillati</taxon>
        <taxon>Bacillota</taxon>
        <taxon>Clostridia</taxon>
        <taxon>Halanaerobiales</taxon>
        <taxon>Halanaerobiaceae</taxon>
        <taxon>Halanaerobium</taxon>
    </lineage>
</organism>
<comment type="similarity">
    <text evidence="10 12">Belongs to the EPSP synthase family. MurA subfamily.</text>
</comment>